<dbReference type="PANTHER" id="PTHR36183">
    <property type="entry name" value="BETA-GLUCURONIDASE"/>
    <property type="match status" value="1"/>
</dbReference>
<dbReference type="EMBL" id="JABCKI010000065">
    <property type="protein sequence ID" value="KAG5653241.1"/>
    <property type="molecule type" value="Genomic_DNA"/>
</dbReference>
<feature type="domain" description="Beta-glucuronidase C-terminal" evidence="1">
    <location>
        <begin position="58"/>
        <end position="111"/>
    </location>
</feature>
<dbReference type="Pfam" id="PF16862">
    <property type="entry name" value="Glyco_hydro_79C"/>
    <property type="match status" value="1"/>
</dbReference>
<accession>A0A9P7GND7</accession>
<sequence length="123" mass="12861">IQPVTLTRSILDGSDLSSPLPPHVQPSYYGAIVAAEAIGTSGSTQVTELSINNAQIAGYAFYEGGKPVRAVLINSSAFLKGNSNRSSVHVDFGFSGNGTPPTKVTVKRLAIGYIDIPSLLVWG</sequence>
<proteinExistence type="predicted"/>
<dbReference type="InterPro" id="IPR052974">
    <property type="entry name" value="GH79_Enzymes"/>
</dbReference>
<dbReference type="Proteomes" id="UP000717328">
    <property type="component" value="Unassembled WGS sequence"/>
</dbReference>
<keyword evidence="3" id="KW-1185">Reference proteome</keyword>
<name>A0A9P7GND7_9AGAR</name>
<dbReference type="InterPro" id="IPR031728">
    <property type="entry name" value="GlcAase_C"/>
</dbReference>
<dbReference type="AlphaFoldDB" id="A0A9P7GND7"/>
<reference evidence="2" key="2">
    <citation type="submission" date="2021-10" db="EMBL/GenBank/DDBJ databases">
        <title>Phylogenomics reveals ancestral predisposition of the termite-cultivated fungus Termitomyces towards a domesticated lifestyle.</title>
        <authorList>
            <person name="Auxier B."/>
            <person name="Grum-Grzhimaylo A."/>
            <person name="Cardenas M.E."/>
            <person name="Lodge J.D."/>
            <person name="Laessoe T."/>
            <person name="Pedersen O."/>
            <person name="Smith M.E."/>
            <person name="Kuyper T.W."/>
            <person name="Franco-Molano E.A."/>
            <person name="Baroni T.J."/>
            <person name="Aanen D.K."/>
        </authorList>
    </citation>
    <scope>NUCLEOTIDE SEQUENCE</scope>
    <source>
        <strain evidence="2">D49</strain>
    </source>
</reference>
<evidence type="ECO:0000259" key="1">
    <source>
        <dbReference type="Pfam" id="PF16862"/>
    </source>
</evidence>
<evidence type="ECO:0000313" key="2">
    <source>
        <dbReference type="EMBL" id="KAG5653241.1"/>
    </source>
</evidence>
<comment type="caution">
    <text evidence="2">The sequence shown here is derived from an EMBL/GenBank/DDBJ whole genome shotgun (WGS) entry which is preliminary data.</text>
</comment>
<protein>
    <recommendedName>
        <fullName evidence="1">Beta-glucuronidase C-terminal domain-containing protein</fullName>
    </recommendedName>
</protein>
<dbReference type="PANTHER" id="PTHR36183:SF2">
    <property type="entry name" value="BETA-GLUCURONIDASE C-TERMINAL DOMAIN-CONTAINING PROTEIN"/>
    <property type="match status" value="1"/>
</dbReference>
<dbReference type="OrthoDB" id="2796951at2759"/>
<organism evidence="2 3">
    <name type="scientific">Sphagnurus paluster</name>
    <dbReference type="NCBI Taxonomy" id="117069"/>
    <lineage>
        <taxon>Eukaryota</taxon>
        <taxon>Fungi</taxon>
        <taxon>Dikarya</taxon>
        <taxon>Basidiomycota</taxon>
        <taxon>Agaricomycotina</taxon>
        <taxon>Agaricomycetes</taxon>
        <taxon>Agaricomycetidae</taxon>
        <taxon>Agaricales</taxon>
        <taxon>Tricholomatineae</taxon>
        <taxon>Lyophyllaceae</taxon>
        <taxon>Sphagnurus</taxon>
    </lineage>
</organism>
<gene>
    <name evidence="2" type="ORF">H0H81_001624</name>
</gene>
<feature type="non-terminal residue" evidence="2">
    <location>
        <position position="1"/>
    </location>
</feature>
<reference evidence="2" key="1">
    <citation type="submission" date="2021-02" db="EMBL/GenBank/DDBJ databases">
        <authorList>
            <person name="Nieuwenhuis M."/>
            <person name="Van De Peppel L.J.J."/>
        </authorList>
    </citation>
    <scope>NUCLEOTIDE SEQUENCE</scope>
    <source>
        <strain evidence="2">D49</strain>
    </source>
</reference>
<evidence type="ECO:0000313" key="3">
    <source>
        <dbReference type="Proteomes" id="UP000717328"/>
    </source>
</evidence>